<evidence type="ECO:0000313" key="2">
    <source>
        <dbReference type="Proteomes" id="UP000325614"/>
    </source>
</evidence>
<dbReference type="Proteomes" id="UP000325614">
    <property type="component" value="Chromosome"/>
</dbReference>
<keyword evidence="2" id="KW-1185">Reference proteome</keyword>
<dbReference type="KEGG" id="mico:GDR74_00055"/>
<organism evidence="1 2">
    <name type="scientific">Microvirga thermotolerans</name>
    <dbReference type="NCBI Taxonomy" id="2651334"/>
    <lineage>
        <taxon>Bacteria</taxon>
        <taxon>Pseudomonadati</taxon>
        <taxon>Pseudomonadota</taxon>
        <taxon>Alphaproteobacteria</taxon>
        <taxon>Hyphomicrobiales</taxon>
        <taxon>Methylobacteriaceae</taxon>
        <taxon>Microvirga</taxon>
    </lineage>
</organism>
<sequence length="202" mass="21690">MSCSDTILAAVDRWGASTPQRLLHRGLVVSIVCVFSLAASPGGAASKVEEEALASLFLRTCLRHIDDVSQLPSLLASEGGRRVESPAESADSKQGPAEVETWVLGTGGLPTIVHLKRGTRDGRRFALCFARRENTDVFDISVDTITRSVPVRPIRPSKEAFTMRASFMVERSGPLLVEVSAAQGPLVRFTMISATKLLGTTP</sequence>
<evidence type="ECO:0000313" key="1">
    <source>
        <dbReference type="EMBL" id="QFU14730.1"/>
    </source>
</evidence>
<gene>
    <name evidence="1" type="ORF">GDR74_00055</name>
</gene>
<protein>
    <submittedName>
        <fullName evidence="1">Uncharacterized protein</fullName>
    </submittedName>
</protein>
<dbReference type="RefSeq" id="WP_152584380.1">
    <property type="nucleotide sequence ID" value="NZ_CP045423.1"/>
</dbReference>
<dbReference type="EMBL" id="CP045423">
    <property type="protein sequence ID" value="QFU14730.1"/>
    <property type="molecule type" value="Genomic_DNA"/>
</dbReference>
<reference evidence="1 2" key="1">
    <citation type="submission" date="2019-10" db="EMBL/GenBank/DDBJ databases">
        <title>Isolation, Identification of Microvirga thermotolerans HR1, a novel thermophilic bacterium and Comparative Genomics of the genus Microvirga.</title>
        <authorList>
            <person name="Li J."/>
            <person name="Zhang W."/>
            <person name="Lin M."/>
            <person name="Wang J."/>
        </authorList>
    </citation>
    <scope>NUCLEOTIDE SEQUENCE [LARGE SCALE GENOMIC DNA]</scope>
    <source>
        <strain evidence="1 2">HR1</strain>
    </source>
</reference>
<name>A0A5P9JTD7_9HYPH</name>
<accession>A0A5P9JTD7</accession>
<proteinExistence type="predicted"/>
<dbReference type="AlphaFoldDB" id="A0A5P9JTD7"/>